<evidence type="ECO:0000313" key="6">
    <source>
        <dbReference type="Proteomes" id="UP000467371"/>
    </source>
</evidence>
<dbReference type="SUPFAM" id="SSF81342">
    <property type="entry name" value="Transmembrane di-heme cytochromes"/>
    <property type="match status" value="1"/>
</dbReference>
<dbReference type="EMBL" id="CP042908">
    <property type="protein sequence ID" value="QIB92656.1"/>
    <property type="molecule type" value="Genomic_DNA"/>
</dbReference>
<reference evidence="4 6" key="2">
    <citation type="journal article" date="2020" name="Environ. Microbiol. Rep.">
        <title>Redox cycling of Fe(II) and Fe(III) in magnetite accelerates aceticlastic methanogenesis by Methanosarcina mazei.</title>
        <authorList>
            <person name="Wang H."/>
            <person name="Byrne J.M."/>
            <person name="Liu P."/>
            <person name="Liu J."/>
            <person name="Dong X."/>
            <person name="Lu Y."/>
        </authorList>
    </citation>
    <scope>NUCLEOTIDE SEQUENCE [LARGE SCALE GENOMIC DNA]</scope>
    <source>
        <strain evidence="6">zm-15</strain>
        <strain evidence="4">Zm-15</strain>
    </source>
</reference>
<sequence length="119" mass="14379">MTFQRKVRYENVNKQRINYLVDLVLTALFFVVAFTGFFMYFFIPSGIQRGRYVVYMGLTKATWIWLHNRAGILIIILVIIHLILHWNWIVRTTRNFFGKEKGELEENEDKKIEDKIEKY</sequence>
<dbReference type="InterPro" id="IPR016174">
    <property type="entry name" value="Di-haem_cyt_TM"/>
</dbReference>
<keyword evidence="1" id="KW-0812">Transmembrane</keyword>
<evidence type="ECO:0000313" key="4">
    <source>
        <dbReference type="EMBL" id="QIB92656.1"/>
    </source>
</evidence>
<gene>
    <name evidence="3" type="ORF">DKM28_13800</name>
    <name evidence="4" type="ORF">FQU78_17910</name>
</gene>
<evidence type="ECO:0000313" key="3">
    <source>
        <dbReference type="EMBL" id="QCR16938.1"/>
    </source>
</evidence>
<dbReference type="GO" id="GO:0016020">
    <property type="term" value="C:membrane"/>
    <property type="evidence" value="ECO:0007669"/>
    <property type="project" value="InterPro"/>
</dbReference>
<keyword evidence="1" id="KW-1133">Transmembrane helix</keyword>
<feature type="transmembrane region" description="Helical" evidence="1">
    <location>
        <begin position="63"/>
        <end position="84"/>
    </location>
</feature>
<proteinExistence type="predicted"/>
<dbReference type="InterPro" id="IPR025517">
    <property type="entry name" value="DUF4405"/>
</dbReference>
<protein>
    <submittedName>
        <fullName evidence="4">DUF4405 domain-containing protein</fullName>
    </submittedName>
</protein>
<dbReference type="Gene3D" id="1.20.950.20">
    <property type="entry name" value="Transmembrane di-heme cytochromes, Chain C"/>
    <property type="match status" value="1"/>
</dbReference>
<feature type="transmembrane region" description="Helical" evidence="1">
    <location>
        <begin position="20"/>
        <end position="43"/>
    </location>
</feature>
<dbReference type="EMBL" id="CP029709">
    <property type="protein sequence ID" value="QCR16938.1"/>
    <property type="molecule type" value="Genomic_DNA"/>
</dbReference>
<reference evidence="3 5" key="1">
    <citation type="submission" date="2018-05" db="EMBL/GenBank/DDBJ databases">
        <title>Methanosarcina gilichinskyana sp. nov., a novel methanogenic archaeon isolated from Holocene permafrost, North East Russia.</title>
        <authorList>
            <person name="Oshurkova V."/>
            <person name="Meer M."/>
            <person name="Bochkareva O."/>
            <person name="Shcherbakova V."/>
        </authorList>
    </citation>
    <scope>NUCLEOTIDE SEQUENCE [LARGE SCALE GENOMIC DNA]</scope>
    <source>
        <strain evidence="3 5">JL01</strain>
    </source>
</reference>
<evidence type="ECO:0000259" key="2">
    <source>
        <dbReference type="Pfam" id="PF14358"/>
    </source>
</evidence>
<dbReference type="AlphaFoldDB" id="A0A4P8QZ32"/>
<dbReference type="Proteomes" id="UP000467371">
    <property type="component" value="Chromosome"/>
</dbReference>
<accession>A0A4P8QZ32</accession>
<feature type="domain" description="Flavinylation-associated cytochrome" evidence="2">
    <location>
        <begin position="20"/>
        <end position="86"/>
    </location>
</feature>
<evidence type="ECO:0000256" key="1">
    <source>
        <dbReference type="SAM" id="Phobius"/>
    </source>
</evidence>
<dbReference type="Pfam" id="PF14358">
    <property type="entry name" value="DUF4405"/>
    <property type="match status" value="1"/>
</dbReference>
<dbReference type="GO" id="GO:0022904">
    <property type="term" value="P:respiratory electron transport chain"/>
    <property type="evidence" value="ECO:0007669"/>
    <property type="project" value="InterPro"/>
</dbReference>
<name>A0A4P8QZ32_METMZ</name>
<keyword evidence="1" id="KW-0472">Membrane</keyword>
<organism evidence="3 5">
    <name type="scientific">Methanosarcina mazei</name>
    <name type="common">Methanosarcina frisia</name>
    <dbReference type="NCBI Taxonomy" id="2209"/>
    <lineage>
        <taxon>Archaea</taxon>
        <taxon>Methanobacteriati</taxon>
        <taxon>Methanobacteriota</taxon>
        <taxon>Stenosarchaea group</taxon>
        <taxon>Methanomicrobia</taxon>
        <taxon>Methanosarcinales</taxon>
        <taxon>Methanosarcinaceae</taxon>
        <taxon>Methanosarcina</taxon>
    </lineage>
</organism>
<evidence type="ECO:0000313" key="5">
    <source>
        <dbReference type="Proteomes" id="UP000300067"/>
    </source>
</evidence>
<dbReference type="Proteomes" id="UP000300067">
    <property type="component" value="Chromosome"/>
</dbReference>